<evidence type="ECO:0000259" key="1">
    <source>
        <dbReference type="PROSITE" id="PS51671"/>
    </source>
</evidence>
<proteinExistence type="predicted"/>
<sequence>MNKYYLEYKILNDRPGLLGDVASLIGMLKLNIQTISSIEGNKRGLLLNFNTMQQLESLYLALKEVQDLEVKIFREPQELDLLALKHGKRIQKTSENPPTFRFERKELDYLIDFLGGRLTKKSDIFVGFRGSPRVGKTETAIAASVHANKPWILISSTLLKKIVRTNLDNEILENGTILIIDAITTFYRSFPEHIEFVKNLLNKKIPRIVEHPDVLVRETNIKLSDFDLIIELNNDEDKENEEGEYIKGYGFYSFDIS</sequence>
<dbReference type="PROSITE" id="PS51671">
    <property type="entry name" value="ACT"/>
    <property type="match status" value="1"/>
</dbReference>
<dbReference type="OrthoDB" id="2372367at2"/>
<protein>
    <recommendedName>
        <fullName evidence="1">ACT domain-containing protein</fullName>
    </recommendedName>
</protein>
<dbReference type="InterPro" id="IPR024514">
    <property type="entry name" value="DUF3388"/>
</dbReference>
<organism evidence="2 3">
    <name type="scientific">Anoxybacter fermentans</name>
    <dbReference type="NCBI Taxonomy" id="1323375"/>
    <lineage>
        <taxon>Bacteria</taxon>
        <taxon>Bacillati</taxon>
        <taxon>Bacillota</taxon>
        <taxon>Clostridia</taxon>
        <taxon>Halanaerobiales</taxon>
        <taxon>Anoxybacter</taxon>
    </lineage>
</organism>
<accession>A0A3Q9HPC9</accession>
<dbReference type="InterPro" id="IPR027417">
    <property type="entry name" value="P-loop_NTPase"/>
</dbReference>
<name>A0A3Q9HPC9_9FIRM</name>
<evidence type="ECO:0000313" key="2">
    <source>
        <dbReference type="EMBL" id="AZR72436.1"/>
    </source>
</evidence>
<dbReference type="SUPFAM" id="SSF55021">
    <property type="entry name" value="ACT-like"/>
    <property type="match status" value="1"/>
</dbReference>
<dbReference type="Proteomes" id="UP000267250">
    <property type="component" value="Chromosome"/>
</dbReference>
<keyword evidence="3" id="KW-1185">Reference proteome</keyword>
<dbReference type="RefSeq" id="WP_127015769.1">
    <property type="nucleotide sequence ID" value="NZ_CP016379.1"/>
</dbReference>
<reference evidence="2 3" key="1">
    <citation type="submission" date="2016-07" db="EMBL/GenBank/DDBJ databases">
        <title>Genome and transcriptome analysis of iron-reducing fermentative bacteria Anoxybacter fermentans.</title>
        <authorList>
            <person name="Zeng X."/>
            <person name="Shao Z."/>
        </authorList>
    </citation>
    <scope>NUCLEOTIDE SEQUENCE [LARGE SCALE GENOMIC DNA]</scope>
    <source>
        <strain evidence="2 3">DY22613</strain>
    </source>
</reference>
<gene>
    <name evidence="2" type="ORF">BBF96_02925</name>
</gene>
<dbReference type="AlphaFoldDB" id="A0A3Q9HPC9"/>
<dbReference type="EMBL" id="CP016379">
    <property type="protein sequence ID" value="AZR72436.1"/>
    <property type="molecule type" value="Genomic_DNA"/>
</dbReference>
<dbReference type="Pfam" id="PF11868">
    <property type="entry name" value="DUF3388"/>
    <property type="match status" value="1"/>
</dbReference>
<dbReference type="KEGG" id="aft:BBF96_02925"/>
<dbReference type="InterPro" id="IPR002912">
    <property type="entry name" value="ACT_dom"/>
</dbReference>
<evidence type="ECO:0000313" key="3">
    <source>
        <dbReference type="Proteomes" id="UP000267250"/>
    </source>
</evidence>
<dbReference type="SUPFAM" id="SSF52540">
    <property type="entry name" value="P-loop containing nucleoside triphosphate hydrolases"/>
    <property type="match status" value="1"/>
</dbReference>
<dbReference type="InterPro" id="IPR045865">
    <property type="entry name" value="ACT-like_dom_sf"/>
</dbReference>
<feature type="domain" description="ACT" evidence="1">
    <location>
        <begin position="6"/>
        <end position="77"/>
    </location>
</feature>